<keyword evidence="7 11" id="KW-0472">Membrane</keyword>
<evidence type="ECO:0000256" key="7">
    <source>
        <dbReference type="ARBA" id="ARBA00023136"/>
    </source>
</evidence>
<dbReference type="Pfam" id="PF01094">
    <property type="entry name" value="ANF_receptor"/>
    <property type="match status" value="1"/>
</dbReference>
<dbReference type="PROSITE" id="PS50259">
    <property type="entry name" value="G_PROTEIN_RECEP_F3_4"/>
    <property type="match status" value="1"/>
</dbReference>
<dbReference type="InterPro" id="IPR001828">
    <property type="entry name" value="ANF_lig-bd_rcpt"/>
</dbReference>
<evidence type="ECO:0000256" key="4">
    <source>
        <dbReference type="ARBA" id="ARBA00022729"/>
    </source>
</evidence>
<dbReference type="EMBL" id="JAACNH010000003">
    <property type="protein sequence ID" value="KAG8449791.1"/>
    <property type="molecule type" value="Genomic_DNA"/>
</dbReference>
<dbReference type="InterPro" id="IPR017978">
    <property type="entry name" value="GPCR_3_C"/>
</dbReference>
<feature type="transmembrane region" description="Helical" evidence="11">
    <location>
        <begin position="795"/>
        <end position="815"/>
    </location>
</feature>
<dbReference type="OrthoDB" id="5984008at2759"/>
<feature type="transmembrane region" description="Helical" evidence="11">
    <location>
        <begin position="671"/>
        <end position="696"/>
    </location>
</feature>
<feature type="transmembrane region" description="Helical" evidence="11">
    <location>
        <begin position="708"/>
        <end position="733"/>
    </location>
</feature>
<feature type="transmembrane region" description="Helical" evidence="11">
    <location>
        <begin position="600"/>
        <end position="625"/>
    </location>
</feature>
<comment type="subcellular location">
    <subcellularLocation>
        <location evidence="1">Cell membrane</location>
        <topology evidence="1">Multi-pass membrane protein</topology>
    </subcellularLocation>
</comment>
<protein>
    <recommendedName>
        <fullName evidence="12">G-protein coupled receptors family 3 profile domain-containing protein</fullName>
    </recommendedName>
</protein>
<evidence type="ECO:0000313" key="13">
    <source>
        <dbReference type="EMBL" id="KAG8449791.1"/>
    </source>
</evidence>
<dbReference type="GO" id="GO:0004930">
    <property type="term" value="F:G protein-coupled receptor activity"/>
    <property type="evidence" value="ECO:0007669"/>
    <property type="project" value="UniProtKB-KW"/>
</dbReference>
<dbReference type="FunFam" id="3.40.50.2300:FF:000016">
    <property type="entry name" value="Taste 1 receptor member 2"/>
    <property type="match status" value="1"/>
</dbReference>
<dbReference type="InterPro" id="IPR028082">
    <property type="entry name" value="Peripla_BP_I"/>
</dbReference>
<reference evidence="13" key="1">
    <citation type="thesis" date="2020" institute="ProQuest LLC" country="789 East Eisenhower Parkway, Ann Arbor, MI, USA">
        <title>Comparative Genomics and Chromosome Evolution.</title>
        <authorList>
            <person name="Mudd A.B."/>
        </authorList>
    </citation>
    <scope>NUCLEOTIDE SEQUENCE</scope>
    <source>
        <strain evidence="13">Female2</strain>
        <tissue evidence="13">Blood</tissue>
    </source>
</reference>
<sequence>MEITQKSSFLICYSNVVCGTSWDGCQLTTERVTGYSLPGDITLGGLFSVHMEIEYPEITFTEQPKYLQCSRFHFRYYRFLLAMVYSVMEINNSLDLLPNVTLGFNLYDSCYNEVRSLMGTNWILSGKQAFVPNFDCHKSVMSSAIVGDTPSKASIPIARILGLYRYPQVSYASAQPLLSDKAQFPSFLRTVYNGNYEVFAIARLVDYFNWTWVGIIYSDSDLGRSGAQLLIREIENNGGCIAFQETLPISSSMEAVFRIIDVIKNSKATVIIVYCTIENLIALMEEASYHNITNKVWIGSTSWSISSDFPKKEILITLNGSLGITPQNGKIPGLKEFLYSIHPSIYPDDIFMKTFWENAFHCVWPGQDLYNNTSSPVLNKDIAWCTGKERLDTIDPNIYDVYNFKFTYKVHNAVFAIAHALHQMNTCVPGKGPFKDGSCANIYNHQPWQLLHYIKKINFNNTAGERIFFDDNGDVPLYVDILNWQLFPNGSNKYVYVGSYDAGSPKGNRLNIQSNTILWNGGNSQVPLSVCSDPCPRGHRKATIQGQKICCFDCVPCSEGEILNPYDDTHCLKCPEDQWPDSRKEKCLSKPIQFLSYQEMLGSSLACVSILFCLVTLSVFSLFIIKHQTPIVKANNRELSYLLLISLVFGFLCSLAFIGRPNFITCMVRQVIFAIIFSVCLSVILAKTITVILIFSATNPNSKLTKLVGLRIPVYIVPVCTMIQIFLCIVWLVKALPFVEFNIAAVIGTIVIECNEGSTVLFACVLGYMGLLATISLLVAFLARKLPDTFNETKFITFSMLVFACVWVTFIPAYLSTKGKQMVAVEIFAILSSSAGILVCIFFPKCYIILFHPEMNSKQYITGRNQRNLGF</sequence>
<keyword evidence="10" id="KW-0807">Transducer</keyword>
<dbReference type="InterPro" id="IPR011500">
    <property type="entry name" value="GPCR_3_9-Cys_dom"/>
</dbReference>
<dbReference type="PRINTS" id="PR01535">
    <property type="entry name" value="VOMERONASL2R"/>
</dbReference>
<keyword evidence="9" id="KW-0325">Glycoprotein</keyword>
<evidence type="ECO:0000313" key="14">
    <source>
        <dbReference type="Proteomes" id="UP000812440"/>
    </source>
</evidence>
<feature type="transmembrane region" description="Helical" evidence="11">
    <location>
        <begin position="827"/>
        <end position="850"/>
    </location>
</feature>
<evidence type="ECO:0000256" key="5">
    <source>
        <dbReference type="ARBA" id="ARBA00022989"/>
    </source>
</evidence>
<dbReference type="Proteomes" id="UP000812440">
    <property type="component" value="Chromosome 8_10"/>
</dbReference>
<dbReference type="PANTHER" id="PTHR24061:SF603">
    <property type="entry name" value="EXTRACELLULAR CALCIUM-SENSING RECEPTOR"/>
    <property type="match status" value="1"/>
</dbReference>
<dbReference type="GO" id="GO:0005886">
    <property type="term" value="C:plasma membrane"/>
    <property type="evidence" value="ECO:0007669"/>
    <property type="project" value="UniProtKB-SubCell"/>
</dbReference>
<proteinExistence type="predicted"/>
<evidence type="ECO:0000256" key="3">
    <source>
        <dbReference type="ARBA" id="ARBA00022692"/>
    </source>
</evidence>
<dbReference type="InterPro" id="IPR004073">
    <property type="entry name" value="GPCR_3_vmron_rcpt_2"/>
</dbReference>
<keyword evidence="6" id="KW-0297">G-protein coupled receptor</keyword>
<accession>A0A8T2K589</accession>
<keyword evidence="8" id="KW-0675">Receptor</keyword>
<feature type="domain" description="G-protein coupled receptors family 3 profile" evidence="12">
    <location>
        <begin position="601"/>
        <end position="865"/>
    </location>
</feature>
<evidence type="ECO:0000256" key="6">
    <source>
        <dbReference type="ARBA" id="ARBA00023040"/>
    </source>
</evidence>
<evidence type="ECO:0000256" key="2">
    <source>
        <dbReference type="ARBA" id="ARBA00022475"/>
    </source>
</evidence>
<dbReference type="CDD" id="cd15283">
    <property type="entry name" value="7tmC_V2R_pheromone"/>
    <property type="match status" value="1"/>
</dbReference>
<evidence type="ECO:0000256" key="8">
    <source>
        <dbReference type="ARBA" id="ARBA00023170"/>
    </source>
</evidence>
<dbReference type="InterPro" id="IPR000068">
    <property type="entry name" value="GPCR_3_Ca_sens_rcpt-rel"/>
</dbReference>
<feature type="transmembrane region" description="Helical" evidence="11">
    <location>
        <begin position="760"/>
        <end position="783"/>
    </location>
</feature>
<dbReference type="Pfam" id="PF00003">
    <property type="entry name" value="7tm_3"/>
    <property type="match status" value="1"/>
</dbReference>
<dbReference type="Gene3D" id="3.40.50.2300">
    <property type="match status" value="2"/>
</dbReference>
<dbReference type="SUPFAM" id="SSF53822">
    <property type="entry name" value="Periplasmic binding protein-like I"/>
    <property type="match status" value="1"/>
</dbReference>
<dbReference type="FunFam" id="3.40.50.2300:FF:000475">
    <property type="entry name" value="Olfactory receptor C family, g2"/>
    <property type="match status" value="1"/>
</dbReference>
<keyword evidence="2" id="KW-1003">Cell membrane</keyword>
<dbReference type="Gene3D" id="2.10.50.30">
    <property type="entry name" value="GPCR, family 3, nine cysteines domain"/>
    <property type="match status" value="1"/>
</dbReference>
<dbReference type="PROSITE" id="PS00981">
    <property type="entry name" value="G_PROTEIN_RECEP_F3_3"/>
    <property type="match status" value="1"/>
</dbReference>
<evidence type="ECO:0000259" key="12">
    <source>
        <dbReference type="PROSITE" id="PS50259"/>
    </source>
</evidence>
<dbReference type="AlphaFoldDB" id="A0A8T2K589"/>
<keyword evidence="4" id="KW-0732">Signal</keyword>
<keyword evidence="14" id="KW-1185">Reference proteome</keyword>
<name>A0A8T2K589_9PIPI</name>
<feature type="transmembrane region" description="Helical" evidence="11">
    <location>
        <begin position="641"/>
        <end position="659"/>
    </location>
</feature>
<evidence type="ECO:0000256" key="11">
    <source>
        <dbReference type="SAM" id="Phobius"/>
    </source>
</evidence>
<dbReference type="InterPro" id="IPR038550">
    <property type="entry name" value="GPCR_3_9-Cys_sf"/>
</dbReference>
<evidence type="ECO:0000256" key="1">
    <source>
        <dbReference type="ARBA" id="ARBA00004651"/>
    </source>
</evidence>
<dbReference type="InterPro" id="IPR000337">
    <property type="entry name" value="GPCR_3"/>
</dbReference>
<dbReference type="FunFam" id="3.40.50.2300:FF:000728">
    <property type="entry name" value="Uncharacterized protein"/>
    <property type="match status" value="1"/>
</dbReference>
<keyword evidence="5 11" id="KW-1133">Transmembrane helix</keyword>
<keyword evidence="3 11" id="KW-0812">Transmembrane</keyword>
<dbReference type="CDD" id="cd06365">
    <property type="entry name" value="PBP1_pheromone_receptor"/>
    <property type="match status" value="1"/>
</dbReference>
<dbReference type="Pfam" id="PF07562">
    <property type="entry name" value="NCD3G"/>
    <property type="match status" value="1"/>
</dbReference>
<gene>
    <name evidence="13" type="ORF">GDO86_016451</name>
</gene>
<evidence type="ECO:0000256" key="10">
    <source>
        <dbReference type="ARBA" id="ARBA00023224"/>
    </source>
</evidence>
<dbReference type="PRINTS" id="PR00248">
    <property type="entry name" value="GPCRMGR"/>
</dbReference>
<organism evidence="13 14">
    <name type="scientific">Hymenochirus boettgeri</name>
    <name type="common">Congo dwarf clawed frog</name>
    <dbReference type="NCBI Taxonomy" id="247094"/>
    <lineage>
        <taxon>Eukaryota</taxon>
        <taxon>Metazoa</taxon>
        <taxon>Chordata</taxon>
        <taxon>Craniata</taxon>
        <taxon>Vertebrata</taxon>
        <taxon>Euteleostomi</taxon>
        <taxon>Amphibia</taxon>
        <taxon>Batrachia</taxon>
        <taxon>Anura</taxon>
        <taxon>Pipoidea</taxon>
        <taxon>Pipidae</taxon>
        <taxon>Pipinae</taxon>
        <taxon>Hymenochirus</taxon>
    </lineage>
</organism>
<evidence type="ECO:0000256" key="9">
    <source>
        <dbReference type="ARBA" id="ARBA00023180"/>
    </source>
</evidence>
<dbReference type="PANTHER" id="PTHR24061">
    <property type="entry name" value="CALCIUM-SENSING RECEPTOR-RELATED"/>
    <property type="match status" value="1"/>
</dbReference>
<dbReference type="InterPro" id="IPR017979">
    <property type="entry name" value="GPCR_3_CS"/>
</dbReference>
<comment type="caution">
    <text evidence="13">The sequence shown here is derived from an EMBL/GenBank/DDBJ whole genome shotgun (WGS) entry which is preliminary data.</text>
</comment>
<dbReference type="FunFam" id="2.10.50.30:FF:000006">
    <property type="entry name" value="Uncharacterized protein"/>
    <property type="match status" value="1"/>
</dbReference>